<dbReference type="PANTHER" id="PTHR47775:SF1">
    <property type="entry name" value="BUD SITE SELECTION PROTEIN 14"/>
    <property type="match status" value="1"/>
</dbReference>
<dbReference type="GO" id="GO:0008104">
    <property type="term" value="P:intracellular protein localization"/>
    <property type="evidence" value="ECO:0007669"/>
    <property type="project" value="TreeGrafter"/>
</dbReference>
<dbReference type="GO" id="GO:0030950">
    <property type="term" value="P:establishment or maintenance of actin cytoskeleton polarity"/>
    <property type="evidence" value="ECO:0007669"/>
    <property type="project" value="TreeGrafter"/>
</dbReference>
<dbReference type="GO" id="GO:0051286">
    <property type="term" value="C:cell tip"/>
    <property type="evidence" value="ECO:0007669"/>
    <property type="project" value="TreeGrafter"/>
</dbReference>
<feature type="compositionally biased region" description="Basic and acidic residues" evidence="1">
    <location>
        <begin position="243"/>
        <end position="278"/>
    </location>
</feature>
<name>A0A507R0A0_MONPU</name>
<proteinExistence type="predicted"/>
<dbReference type="AlphaFoldDB" id="A0A507R0A0"/>
<feature type="region of interest" description="Disordered" evidence="1">
    <location>
        <begin position="1"/>
        <end position="122"/>
    </location>
</feature>
<evidence type="ECO:0000313" key="3">
    <source>
        <dbReference type="Proteomes" id="UP000319663"/>
    </source>
</evidence>
<feature type="compositionally biased region" description="Low complexity" evidence="1">
    <location>
        <begin position="489"/>
        <end position="501"/>
    </location>
</feature>
<feature type="region of interest" description="Disordered" evidence="1">
    <location>
        <begin position="227"/>
        <end position="607"/>
    </location>
</feature>
<feature type="compositionally biased region" description="Acidic residues" evidence="1">
    <location>
        <begin position="112"/>
        <end position="122"/>
    </location>
</feature>
<dbReference type="InterPro" id="IPR053039">
    <property type="entry name" value="Polarity_Bud-Selection_Reg"/>
</dbReference>
<organism evidence="2 3">
    <name type="scientific">Monascus purpureus</name>
    <name type="common">Red mold</name>
    <name type="synonym">Monascus anka</name>
    <dbReference type="NCBI Taxonomy" id="5098"/>
    <lineage>
        <taxon>Eukaryota</taxon>
        <taxon>Fungi</taxon>
        <taxon>Dikarya</taxon>
        <taxon>Ascomycota</taxon>
        <taxon>Pezizomycotina</taxon>
        <taxon>Eurotiomycetes</taxon>
        <taxon>Eurotiomycetidae</taxon>
        <taxon>Eurotiales</taxon>
        <taxon>Aspergillaceae</taxon>
        <taxon>Monascus</taxon>
    </lineage>
</organism>
<feature type="compositionally biased region" description="Polar residues" evidence="1">
    <location>
        <begin position="509"/>
        <end position="518"/>
    </location>
</feature>
<feature type="compositionally biased region" description="Low complexity" evidence="1">
    <location>
        <begin position="579"/>
        <end position="588"/>
    </location>
</feature>
<evidence type="ECO:0008006" key="4">
    <source>
        <dbReference type="Google" id="ProtNLM"/>
    </source>
</evidence>
<feature type="compositionally biased region" description="Polar residues" evidence="1">
    <location>
        <begin position="389"/>
        <end position="398"/>
    </location>
</feature>
<dbReference type="EMBL" id="VIFY01000015">
    <property type="protein sequence ID" value="TQB75778.1"/>
    <property type="molecule type" value="Genomic_DNA"/>
</dbReference>
<feature type="compositionally biased region" description="Basic and acidic residues" evidence="1">
    <location>
        <begin position="301"/>
        <end position="311"/>
    </location>
</feature>
<dbReference type="SUPFAM" id="SSF50044">
    <property type="entry name" value="SH3-domain"/>
    <property type="match status" value="1"/>
</dbReference>
<protein>
    <recommendedName>
        <fullName evidence="4">SH3 domain-containing protein</fullName>
    </recommendedName>
</protein>
<dbReference type="PANTHER" id="PTHR47775">
    <property type="entry name" value="BUD SITE SELECTION PROTEIN 14"/>
    <property type="match status" value="1"/>
</dbReference>
<feature type="compositionally biased region" description="Acidic residues" evidence="1">
    <location>
        <begin position="82"/>
        <end position="91"/>
    </location>
</feature>
<sequence>MPRPGIIRADTLDLQNQDAPSAQDHSKQPIQSTVYLESGRPAPHQQKSLHEAQQESEAEMGRVAIDEDRHLDPNGQRNGIEIYEEPDEMDSDSQQLEHHNSQYDGDTTGGSEEGDFVDGDDDLMDDDFMDKISSSPSIDDEDIDFEFVYALHNFVATVEGQANAAKGDTMVLLDDSNSYWWLVRVVKDGSIAPTFIEASEMEFSSDEELDGADYFNSDDEAISQRIEDDMHDNEDSDIVIEPLKPKPKESDEPERVQMKQEPERVDSEEPRSSEESSRSQRAAETTISRSRNGTVRNTDSFFKDDSIETKKISLTPNLLRDELSTSTLSPEAKETIESNDKGVILSDKGKDDKRRKDKKSGMLSGWFKRKDKKTKAADDDAEEPEKSSGEFSSLSPENSFDGPLSPQESQFPKSSGQQQYSKPQPRSFAEAASVKSDTQLESMSPDSAPNRKGAAPAAKESIRRVFSPTTEDFPESTEPTKRPGGFQDPSSSPVSSRSGGSQTLPPAVQPSSLDSSTFPVERASGESNRVLASVDHPAVTVRPSASPPEPLQTSLRGSESPVDVSPLDPSAPRLSMDNSSPSISPISSRTSPVADATGDKAEAETPISAGVASVESVAWSDSSLRTYLDDGSDIRDLFIIVHDKSNIPPAGPDHPISGSLFREESKRLKEMANQLDEMLVDWISRRVRNPPL</sequence>
<dbReference type="InterPro" id="IPR036028">
    <property type="entry name" value="SH3-like_dom_sf"/>
</dbReference>
<feature type="compositionally biased region" description="Polar residues" evidence="1">
    <location>
        <begin position="435"/>
        <end position="447"/>
    </location>
</feature>
<evidence type="ECO:0000256" key="1">
    <source>
        <dbReference type="SAM" id="MobiDB-lite"/>
    </source>
</evidence>
<keyword evidence="3" id="KW-1185">Reference proteome</keyword>
<feature type="compositionally biased region" description="Basic and acidic residues" evidence="1">
    <location>
        <begin position="374"/>
        <end position="388"/>
    </location>
</feature>
<evidence type="ECO:0000313" key="2">
    <source>
        <dbReference type="EMBL" id="TQB75778.1"/>
    </source>
</evidence>
<reference evidence="2 3" key="1">
    <citation type="submission" date="2019-06" db="EMBL/GenBank/DDBJ databases">
        <title>Wine fermentation using esterase from Monascus purpureus.</title>
        <authorList>
            <person name="Geng C."/>
            <person name="Zhang Y."/>
        </authorList>
    </citation>
    <scope>NUCLEOTIDE SEQUENCE [LARGE SCALE GENOMIC DNA]</scope>
    <source>
        <strain evidence="2">HQ1</strain>
    </source>
</reference>
<gene>
    <name evidence="2" type="ORF">MPDQ_001742</name>
</gene>
<feature type="compositionally biased region" description="Acidic residues" evidence="1">
    <location>
        <begin position="229"/>
        <end position="238"/>
    </location>
</feature>
<dbReference type="GO" id="GO:0015630">
    <property type="term" value="C:microtubule cytoskeleton"/>
    <property type="evidence" value="ECO:0007669"/>
    <property type="project" value="TreeGrafter"/>
</dbReference>
<accession>A0A507R0A0</accession>
<dbReference type="Proteomes" id="UP000319663">
    <property type="component" value="Unassembled WGS sequence"/>
</dbReference>
<comment type="caution">
    <text evidence="2">The sequence shown here is derived from an EMBL/GenBank/DDBJ whole genome shotgun (WGS) entry which is preliminary data.</text>
</comment>
<feature type="compositionally biased region" description="Polar residues" evidence="1">
    <location>
        <begin position="406"/>
        <end position="424"/>
    </location>
</feature>
<feature type="compositionally biased region" description="Basic and acidic residues" evidence="1">
    <location>
        <begin position="331"/>
        <end position="340"/>
    </location>
</feature>
<feature type="compositionally biased region" description="Polar residues" evidence="1">
    <location>
        <begin position="280"/>
        <end position="300"/>
    </location>
</feature>
<dbReference type="STRING" id="5098.A0A507R0A0"/>